<dbReference type="InterPro" id="IPR011249">
    <property type="entry name" value="Metalloenz_LuxS/M16"/>
</dbReference>
<dbReference type="KEGG" id="lcre:Pla8534_10990"/>
<feature type="domain" description="Peptidase M16 N-terminal" evidence="5">
    <location>
        <begin position="531"/>
        <end position="620"/>
    </location>
</feature>
<comment type="similarity">
    <text evidence="2 3">Belongs to the peptidase M16 family.</text>
</comment>
<dbReference type="GO" id="GO:0006508">
    <property type="term" value="P:proteolysis"/>
    <property type="evidence" value="ECO:0007669"/>
    <property type="project" value="InterPro"/>
</dbReference>
<protein>
    <submittedName>
        <fullName evidence="7">Peptidase M16 inactive domain protein</fullName>
    </submittedName>
</protein>
<dbReference type="Proteomes" id="UP000317648">
    <property type="component" value="Chromosome"/>
</dbReference>
<keyword evidence="8" id="KW-1185">Reference proteome</keyword>
<evidence type="ECO:0000256" key="4">
    <source>
        <dbReference type="SAM" id="SignalP"/>
    </source>
</evidence>
<evidence type="ECO:0000313" key="8">
    <source>
        <dbReference type="Proteomes" id="UP000317648"/>
    </source>
</evidence>
<evidence type="ECO:0000259" key="6">
    <source>
        <dbReference type="Pfam" id="PF05193"/>
    </source>
</evidence>
<evidence type="ECO:0000256" key="3">
    <source>
        <dbReference type="RuleBase" id="RU004447"/>
    </source>
</evidence>
<dbReference type="Pfam" id="PF00675">
    <property type="entry name" value="Peptidase_M16"/>
    <property type="match status" value="2"/>
</dbReference>
<reference evidence="7 8" key="1">
    <citation type="submission" date="2019-02" db="EMBL/GenBank/DDBJ databases">
        <title>Deep-cultivation of Planctomycetes and their phenomic and genomic characterization uncovers novel biology.</title>
        <authorList>
            <person name="Wiegand S."/>
            <person name="Jogler M."/>
            <person name="Boedeker C."/>
            <person name="Pinto D."/>
            <person name="Vollmers J."/>
            <person name="Rivas-Marin E."/>
            <person name="Kohn T."/>
            <person name="Peeters S.H."/>
            <person name="Heuer A."/>
            <person name="Rast P."/>
            <person name="Oberbeckmann S."/>
            <person name="Bunk B."/>
            <person name="Jeske O."/>
            <person name="Meyerdierks A."/>
            <person name="Storesund J.E."/>
            <person name="Kallscheuer N."/>
            <person name="Luecker S."/>
            <person name="Lage O.M."/>
            <person name="Pohl T."/>
            <person name="Merkel B.J."/>
            <person name="Hornburger P."/>
            <person name="Mueller R.-W."/>
            <person name="Bruemmer F."/>
            <person name="Labrenz M."/>
            <person name="Spormann A.M."/>
            <person name="Op den Camp H."/>
            <person name="Overmann J."/>
            <person name="Amann R."/>
            <person name="Jetten M.S.M."/>
            <person name="Mascher T."/>
            <person name="Medema M.H."/>
            <person name="Devos D.P."/>
            <person name="Kaster A.-K."/>
            <person name="Ovreas L."/>
            <person name="Rohde M."/>
            <person name="Galperin M.Y."/>
            <person name="Jogler C."/>
        </authorList>
    </citation>
    <scope>NUCLEOTIDE SEQUENCE [LARGE SCALE GENOMIC DNA]</scope>
    <source>
        <strain evidence="7 8">Pla85_3_4</strain>
    </source>
</reference>
<evidence type="ECO:0000256" key="2">
    <source>
        <dbReference type="ARBA" id="ARBA00007261"/>
    </source>
</evidence>
<evidence type="ECO:0000313" key="7">
    <source>
        <dbReference type="EMBL" id="QDU93319.1"/>
    </source>
</evidence>
<feature type="domain" description="Peptidase M16 C-terminal" evidence="6">
    <location>
        <begin position="656"/>
        <end position="836"/>
    </location>
</feature>
<dbReference type="InterPro" id="IPR001431">
    <property type="entry name" value="Pept_M16_Zn_BS"/>
</dbReference>
<dbReference type="GO" id="GO:0046872">
    <property type="term" value="F:metal ion binding"/>
    <property type="evidence" value="ECO:0007669"/>
    <property type="project" value="InterPro"/>
</dbReference>
<dbReference type="SUPFAM" id="SSF63411">
    <property type="entry name" value="LuxS/MPP-like metallohydrolase"/>
    <property type="match status" value="4"/>
</dbReference>
<proteinExistence type="inferred from homology"/>
<dbReference type="InterPro" id="IPR007863">
    <property type="entry name" value="Peptidase_M16_C"/>
</dbReference>
<name>A0A518DNA5_9BACT</name>
<dbReference type="PANTHER" id="PTHR11851:SF49">
    <property type="entry name" value="MITOCHONDRIAL-PROCESSING PEPTIDASE SUBUNIT ALPHA"/>
    <property type="match status" value="1"/>
</dbReference>
<dbReference type="OrthoDB" id="9811314at2"/>
<dbReference type="Gene3D" id="3.30.830.10">
    <property type="entry name" value="Metalloenzyme, LuxS/M16 peptidase-like"/>
    <property type="match status" value="4"/>
</dbReference>
<dbReference type="RefSeq" id="WP_145050024.1">
    <property type="nucleotide sequence ID" value="NZ_CP036433.1"/>
</dbReference>
<dbReference type="PROSITE" id="PS00143">
    <property type="entry name" value="INSULINASE"/>
    <property type="match status" value="1"/>
</dbReference>
<keyword evidence="4" id="KW-0732">Signal</keyword>
<dbReference type="Pfam" id="PF05193">
    <property type="entry name" value="Peptidase_M16_C"/>
    <property type="match status" value="2"/>
</dbReference>
<dbReference type="InterPro" id="IPR050361">
    <property type="entry name" value="MPP/UQCRC_Complex"/>
</dbReference>
<feature type="domain" description="Peptidase M16 C-terminal" evidence="6">
    <location>
        <begin position="203"/>
        <end position="376"/>
    </location>
</feature>
<dbReference type="AlphaFoldDB" id="A0A518DNA5"/>
<evidence type="ECO:0000256" key="1">
    <source>
        <dbReference type="ARBA" id="ARBA00001947"/>
    </source>
</evidence>
<feature type="domain" description="Peptidase M16 N-terminal" evidence="5">
    <location>
        <begin position="51"/>
        <end position="192"/>
    </location>
</feature>
<gene>
    <name evidence="7" type="ORF">Pla8534_10990</name>
</gene>
<comment type="cofactor">
    <cofactor evidence="1">
        <name>Zn(2+)</name>
        <dbReference type="ChEBI" id="CHEBI:29105"/>
    </cofactor>
</comment>
<feature type="chain" id="PRO_5021798443" evidence="4">
    <location>
        <begin position="24"/>
        <end position="914"/>
    </location>
</feature>
<dbReference type="InterPro" id="IPR011765">
    <property type="entry name" value="Pept_M16_N"/>
</dbReference>
<dbReference type="PANTHER" id="PTHR11851">
    <property type="entry name" value="METALLOPROTEASE"/>
    <property type="match status" value="1"/>
</dbReference>
<dbReference type="GO" id="GO:0004222">
    <property type="term" value="F:metalloendopeptidase activity"/>
    <property type="evidence" value="ECO:0007669"/>
    <property type="project" value="InterPro"/>
</dbReference>
<organism evidence="7 8">
    <name type="scientific">Lignipirellula cremea</name>
    <dbReference type="NCBI Taxonomy" id="2528010"/>
    <lineage>
        <taxon>Bacteria</taxon>
        <taxon>Pseudomonadati</taxon>
        <taxon>Planctomycetota</taxon>
        <taxon>Planctomycetia</taxon>
        <taxon>Pirellulales</taxon>
        <taxon>Pirellulaceae</taxon>
        <taxon>Lignipirellula</taxon>
    </lineage>
</organism>
<feature type="signal peptide" evidence="4">
    <location>
        <begin position="1"/>
        <end position="23"/>
    </location>
</feature>
<accession>A0A518DNA5</accession>
<sequence length="914" mass="102136" precursor="true">MRFSTTSAILIPLLLMSISTASAAERYKEIQSVEGITEYQWENGLQVLLFPDNSSDKVTVNLTIFTGSRQEGYGEAGMAHLLEHMLFKGTPTNVDVPKLLQDRGARFNGTTWLDRTNYYETLPASEDNLEFAIQLEADRMVNSNIKGEDLASEMTVVRNEFEKGENEPRRILSQRIHSAAFDWHNYGKSTIGNRSDIERVPLPKLRAFYRRHYQPDNAMLMIAGNFDRDQALALVDKYFGVLARPDRELDLTYTEEPAQDGERIVKLRRVGDVALVGVGYHTPAGAHEDFAAVRILSHILAMEPGGRLYDELVGTKKASSVSGYTYGLHDPGLMLMTAEVRDPKELDSVREAMLHSIEHIAQDGVTEEEVNRAKAQILKSREEEVARSDKLAVSLSDWASQGDWRLYFLYRDRIKDVTPADVKRVAGLYLQENNRTVGLFIPTDSPQRISVPQRPDVKRLLADYKGGKGIAEGEKFDASPANIEARTTRGQLPGGIKTALLPKKNRGETVVMSLTLRYGDLESLKGLVTACRLLPEMMTRGAAGMNHLQLQDALDAESATLNAAGAAGEATFVVKTKRENLPAVLKILTKIVRQPDLPEEELEVIRRERLAKVETVLNDPQYLASYRLRGTMQPFPKDDVRHVPTLPEQLTAYEELTLDDLKRLNSEFLSGQAGELVIVGDFDPEAVQPLLEKMTADWDSDKPYAHIPDRAFNLDPMPVIKINTPDKENAVYYSGMVLPMKDSDPDYPALVVGNFIFGGSALASRLGDRVRQQEGLSYGVSSHLISDAIDPATQWMIAAICNPVNADKLEVAISTELERLLKDGVTEEELKGAIRGYLQQRQVARTDDNTLVARLRTTLRADRTMAFYAEYEKHISELTTEQVLAALRKHFQQKHLITVIAGDLNKKAAEEKSE</sequence>
<evidence type="ECO:0000259" key="5">
    <source>
        <dbReference type="Pfam" id="PF00675"/>
    </source>
</evidence>
<dbReference type="EMBL" id="CP036433">
    <property type="protein sequence ID" value="QDU93319.1"/>
    <property type="molecule type" value="Genomic_DNA"/>
</dbReference>